<evidence type="ECO:0000313" key="1">
    <source>
        <dbReference type="EMBL" id="KIK12005.1"/>
    </source>
</evidence>
<dbReference type="AlphaFoldDB" id="A0A0C9XI97"/>
<reference evidence="1 2" key="1">
    <citation type="submission" date="2014-04" db="EMBL/GenBank/DDBJ databases">
        <authorList>
            <consortium name="DOE Joint Genome Institute"/>
            <person name="Kuo A."/>
            <person name="Kohler A."/>
            <person name="Costa M.D."/>
            <person name="Nagy L.G."/>
            <person name="Floudas D."/>
            <person name="Copeland A."/>
            <person name="Barry K.W."/>
            <person name="Cichocki N."/>
            <person name="Veneault-Fourrey C."/>
            <person name="LaButti K."/>
            <person name="Lindquist E.A."/>
            <person name="Lipzen A."/>
            <person name="Lundell T."/>
            <person name="Morin E."/>
            <person name="Murat C."/>
            <person name="Sun H."/>
            <person name="Tunlid A."/>
            <person name="Henrissat B."/>
            <person name="Grigoriev I.V."/>
            <person name="Hibbett D.S."/>
            <person name="Martin F."/>
            <person name="Nordberg H.P."/>
            <person name="Cantor M.N."/>
            <person name="Hua S.X."/>
        </authorList>
    </citation>
    <scope>NUCLEOTIDE SEQUENCE [LARGE SCALE GENOMIC DNA]</scope>
    <source>
        <strain evidence="1 2">441</strain>
    </source>
</reference>
<dbReference type="EMBL" id="KN834130">
    <property type="protein sequence ID" value="KIK12005.1"/>
    <property type="molecule type" value="Genomic_DNA"/>
</dbReference>
<dbReference type="Proteomes" id="UP000054018">
    <property type="component" value="Unassembled WGS sequence"/>
</dbReference>
<keyword evidence="2" id="KW-1185">Reference proteome</keyword>
<organism evidence="1 2">
    <name type="scientific">Pisolithus microcarpus 441</name>
    <dbReference type="NCBI Taxonomy" id="765257"/>
    <lineage>
        <taxon>Eukaryota</taxon>
        <taxon>Fungi</taxon>
        <taxon>Dikarya</taxon>
        <taxon>Basidiomycota</taxon>
        <taxon>Agaricomycotina</taxon>
        <taxon>Agaricomycetes</taxon>
        <taxon>Agaricomycetidae</taxon>
        <taxon>Boletales</taxon>
        <taxon>Sclerodermatineae</taxon>
        <taxon>Pisolithaceae</taxon>
        <taxon>Pisolithus</taxon>
    </lineage>
</organism>
<reference evidence="2" key="2">
    <citation type="submission" date="2015-01" db="EMBL/GenBank/DDBJ databases">
        <title>Evolutionary Origins and Diversification of the Mycorrhizal Mutualists.</title>
        <authorList>
            <consortium name="DOE Joint Genome Institute"/>
            <consortium name="Mycorrhizal Genomics Consortium"/>
            <person name="Kohler A."/>
            <person name="Kuo A."/>
            <person name="Nagy L.G."/>
            <person name="Floudas D."/>
            <person name="Copeland A."/>
            <person name="Barry K.W."/>
            <person name="Cichocki N."/>
            <person name="Veneault-Fourrey C."/>
            <person name="LaButti K."/>
            <person name="Lindquist E.A."/>
            <person name="Lipzen A."/>
            <person name="Lundell T."/>
            <person name="Morin E."/>
            <person name="Murat C."/>
            <person name="Riley R."/>
            <person name="Ohm R."/>
            <person name="Sun H."/>
            <person name="Tunlid A."/>
            <person name="Henrissat B."/>
            <person name="Grigoriev I.V."/>
            <person name="Hibbett D.S."/>
            <person name="Martin F."/>
        </authorList>
    </citation>
    <scope>NUCLEOTIDE SEQUENCE [LARGE SCALE GENOMIC DNA]</scope>
    <source>
        <strain evidence="2">441</strain>
    </source>
</reference>
<protein>
    <submittedName>
        <fullName evidence="1">Uncharacterized protein</fullName>
    </submittedName>
</protein>
<name>A0A0C9XI97_9AGAM</name>
<proteinExistence type="predicted"/>
<dbReference type="HOGENOM" id="CLU_3107253_0_0_1"/>
<sequence length="51" mass="6040">MDRHKVHRLQFTRDICVHRITATLAESGPQRNSFRYVPNLSGTRLQIVYAW</sequence>
<accession>A0A0C9XI97</accession>
<gene>
    <name evidence="1" type="ORF">PISMIDRAFT_689884</name>
</gene>
<evidence type="ECO:0000313" key="2">
    <source>
        <dbReference type="Proteomes" id="UP000054018"/>
    </source>
</evidence>